<evidence type="ECO:0000313" key="3">
    <source>
        <dbReference type="Proteomes" id="UP000243579"/>
    </source>
</evidence>
<dbReference type="OrthoDB" id="78430at2759"/>
<dbReference type="EMBL" id="JNBR01002137">
    <property type="protein sequence ID" value="OQR83527.1"/>
    <property type="molecule type" value="Genomic_DNA"/>
</dbReference>
<sequence length="222" mass="24869">MWPSFALSDQETVYRRGRCSDIDIDAALEREEEKLQLCMDALVQRKAPTPWGVACKPATEARYRPAMPTAMSPTQEVHNDVNEPEEDEEELALDLEDVDEEDEDMEMEDDEVQATPAPDRQLFVADDEGHDTFDASFESVGTVQRTIQFFASPIEAYRLPTPTRRTTPRGPTPASPFSLASPVVFPHTIPEPMSAGSHMSLHLDSDGDLMETSIEWDPSSLR</sequence>
<organism evidence="2 3">
    <name type="scientific">Achlya hypogyna</name>
    <name type="common">Oomycete</name>
    <name type="synonym">Protoachlya hypogyna</name>
    <dbReference type="NCBI Taxonomy" id="1202772"/>
    <lineage>
        <taxon>Eukaryota</taxon>
        <taxon>Sar</taxon>
        <taxon>Stramenopiles</taxon>
        <taxon>Oomycota</taxon>
        <taxon>Saprolegniomycetes</taxon>
        <taxon>Saprolegniales</taxon>
        <taxon>Achlyaceae</taxon>
        <taxon>Achlya</taxon>
    </lineage>
</organism>
<feature type="region of interest" description="Disordered" evidence="1">
    <location>
        <begin position="160"/>
        <end position="179"/>
    </location>
</feature>
<accession>A0A1V9YCW3</accession>
<feature type="compositionally biased region" description="Low complexity" evidence="1">
    <location>
        <begin position="160"/>
        <end position="169"/>
    </location>
</feature>
<comment type="caution">
    <text evidence="2">The sequence shown here is derived from an EMBL/GenBank/DDBJ whole genome shotgun (WGS) entry which is preliminary data.</text>
</comment>
<evidence type="ECO:0000313" key="2">
    <source>
        <dbReference type="EMBL" id="OQR83527.1"/>
    </source>
</evidence>
<evidence type="ECO:0000256" key="1">
    <source>
        <dbReference type="SAM" id="MobiDB-lite"/>
    </source>
</evidence>
<dbReference type="Proteomes" id="UP000243579">
    <property type="component" value="Unassembled WGS sequence"/>
</dbReference>
<dbReference type="AlphaFoldDB" id="A0A1V9YCW3"/>
<gene>
    <name evidence="2" type="ORF">ACHHYP_14586</name>
</gene>
<feature type="region of interest" description="Disordered" evidence="1">
    <location>
        <begin position="72"/>
        <end position="91"/>
    </location>
</feature>
<keyword evidence="3" id="KW-1185">Reference proteome</keyword>
<name>A0A1V9YCW3_ACHHY</name>
<reference evidence="2 3" key="1">
    <citation type="journal article" date="2014" name="Genome Biol. Evol.">
        <title>The secreted proteins of Achlya hypogyna and Thraustotheca clavata identify the ancestral oomycete secretome and reveal gene acquisitions by horizontal gene transfer.</title>
        <authorList>
            <person name="Misner I."/>
            <person name="Blouin N."/>
            <person name="Leonard G."/>
            <person name="Richards T.A."/>
            <person name="Lane C.E."/>
        </authorList>
    </citation>
    <scope>NUCLEOTIDE SEQUENCE [LARGE SCALE GENOMIC DNA]</scope>
    <source>
        <strain evidence="2 3">ATCC 48635</strain>
    </source>
</reference>
<protein>
    <submittedName>
        <fullName evidence="2">Uncharacterized protein</fullName>
    </submittedName>
</protein>
<proteinExistence type="predicted"/>
<feature type="compositionally biased region" description="Acidic residues" evidence="1">
    <location>
        <begin position="82"/>
        <end position="91"/>
    </location>
</feature>